<keyword evidence="3" id="KW-1185">Reference proteome</keyword>
<name>A0A8X6Y903_9ARAC</name>
<keyword evidence="1" id="KW-0732">Signal</keyword>
<evidence type="ECO:0000256" key="1">
    <source>
        <dbReference type="SAM" id="SignalP"/>
    </source>
</evidence>
<dbReference type="EMBL" id="BMAV01016243">
    <property type="protein sequence ID" value="GFY66796.1"/>
    <property type="molecule type" value="Genomic_DNA"/>
</dbReference>
<feature type="chain" id="PRO_5036492077" description="Secreted protein" evidence="1">
    <location>
        <begin position="17"/>
        <end position="102"/>
    </location>
</feature>
<comment type="caution">
    <text evidence="2">The sequence shown here is derived from an EMBL/GenBank/DDBJ whole genome shotgun (WGS) entry which is preliminary data.</text>
</comment>
<accession>A0A8X6Y903</accession>
<gene>
    <name evidence="2" type="ORF">TNIN_77161</name>
</gene>
<sequence length="102" mass="11562">MFLWLLCMSLVDHFLPFRSKLPEVTLPFFKPQPTPCIPRTRVLPLSIDLHRKTITTPAPTMRSHPVIIGFPGFQRGCSRRFSIEHGSEVGRGMITYLAGVRG</sequence>
<proteinExistence type="predicted"/>
<organism evidence="2 3">
    <name type="scientific">Trichonephila inaurata madagascariensis</name>
    <dbReference type="NCBI Taxonomy" id="2747483"/>
    <lineage>
        <taxon>Eukaryota</taxon>
        <taxon>Metazoa</taxon>
        <taxon>Ecdysozoa</taxon>
        <taxon>Arthropoda</taxon>
        <taxon>Chelicerata</taxon>
        <taxon>Arachnida</taxon>
        <taxon>Araneae</taxon>
        <taxon>Araneomorphae</taxon>
        <taxon>Entelegynae</taxon>
        <taxon>Araneoidea</taxon>
        <taxon>Nephilidae</taxon>
        <taxon>Trichonephila</taxon>
        <taxon>Trichonephila inaurata</taxon>
    </lineage>
</organism>
<feature type="signal peptide" evidence="1">
    <location>
        <begin position="1"/>
        <end position="16"/>
    </location>
</feature>
<dbReference type="AlphaFoldDB" id="A0A8X6Y903"/>
<reference evidence="2" key="1">
    <citation type="submission" date="2020-08" db="EMBL/GenBank/DDBJ databases">
        <title>Multicomponent nature underlies the extraordinary mechanical properties of spider dragline silk.</title>
        <authorList>
            <person name="Kono N."/>
            <person name="Nakamura H."/>
            <person name="Mori M."/>
            <person name="Yoshida Y."/>
            <person name="Ohtoshi R."/>
            <person name="Malay A.D."/>
            <person name="Moran D.A.P."/>
            <person name="Tomita M."/>
            <person name="Numata K."/>
            <person name="Arakawa K."/>
        </authorList>
    </citation>
    <scope>NUCLEOTIDE SEQUENCE</scope>
</reference>
<evidence type="ECO:0000313" key="2">
    <source>
        <dbReference type="EMBL" id="GFY66796.1"/>
    </source>
</evidence>
<evidence type="ECO:0000313" key="3">
    <source>
        <dbReference type="Proteomes" id="UP000886998"/>
    </source>
</evidence>
<evidence type="ECO:0008006" key="4">
    <source>
        <dbReference type="Google" id="ProtNLM"/>
    </source>
</evidence>
<dbReference type="Proteomes" id="UP000886998">
    <property type="component" value="Unassembled WGS sequence"/>
</dbReference>
<protein>
    <recommendedName>
        <fullName evidence="4">Secreted protein</fullName>
    </recommendedName>
</protein>